<dbReference type="Pfam" id="PF03478">
    <property type="entry name" value="Beta-prop_KIB1-4"/>
    <property type="match status" value="1"/>
</dbReference>
<dbReference type="Proteomes" id="UP001396334">
    <property type="component" value="Unassembled WGS sequence"/>
</dbReference>
<sequence length="228" mass="25844">MLPLMQYHWLQDMGGQLFPECSLPKCVIFLLGSDSGSPIHKIHVTLCSPGDHSWRTLEFKSGIGPGEASCAPGVAYANGVFYCLFLQGQLGAFNVELEEWSILGGSFPPTYFSFCINLFMIDADIWVFDQYYVRLYRFDFSKMRWVYENNLNNHALFIGCSSFAVPTVGEISELANTIISLDMFSGRRLLWPHMLYKKVLVRTPPQMFQGNRACNNLDSTPVGWHLDS</sequence>
<dbReference type="EMBL" id="JBBPBN010000030">
    <property type="protein sequence ID" value="KAK9005456.1"/>
    <property type="molecule type" value="Genomic_DNA"/>
</dbReference>
<evidence type="ECO:0000313" key="2">
    <source>
        <dbReference type="EMBL" id="KAK9005456.1"/>
    </source>
</evidence>
<proteinExistence type="predicted"/>
<accession>A0ABR2QXR5</accession>
<evidence type="ECO:0000313" key="3">
    <source>
        <dbReference type="Proteomes" id="UP001396334"/>
    </source>
</evidence>
<comment type="caution">
    <text evidence="2">The sequence shown here is derived from an EMBL/GenBank/DDBJ whole genome shotgun (WGS) entry which is preliminary data.</text>
</comment>
<organism evidence="2 3">
    <name type="scientific">Hibiscus sabdariffa</name>
    <name type="common">roselle</name>
    <dbReference type="NCBI Taxonomy" id="183260"/>
    <lineage>
        <taxon>Eukaryota</taxon>
        <taxon>Viridiplantae</taxon>
        <taxon>Streptophyta</taxon>
        <taxon>Embryophyta</taxon>
        <taxon>Tracheophyta</taxon>
        <taxon>Spermatophyta</taxon>
        <taxon>Magnoliopsida</taxon>
        <taxon>eudicotyledons</taxon>
        <taxon>Gunneridae</taxon>
        <taxon>Pentapetalae</taxon>
        <taxon>rosids</taxon>
        <taxon>malvids</taxon>
        <taxon>Malvales</taxon>
        <taxon>Malvaceae</taxon>
        <taxon>Malvoideae</taxon>
        <taxon>Hibiscus</taxon>
    </lineage>
</organism>
<evidence type="ECO:0000259" key="1">
    <source>
        <dbReference type="Pfam" id="PF03478"/>
    </source>
</evidence>
<gene>
    <name evidence="2" type="ORF">V6N11_042890</name>
</gene>
<protein>
    <recommendedName>
        <fullName evidence="1">KIB1-4 beta-propeller domain-containing protein</fullName>
    </recommendedName>
</protein>
<feature type="domain" description="KIB1-4 beta-propeller" evidence="1">
    <location>
        <begin position="25"/>
        <end position="166"/>
    </location>
</feature>
<keyword evidence="3" id="KW-1185">Reference proteome</keyword>
<reference evidence="2 3" key="1">
    <citation type="journal article" date="2024" name="G3 (Bethesda)">
        <title>Genome assembly of Hibiscus sabdariffa L. provides insights into metabolisms of medicinal natural products.</title>
        <authorList>
            <person name="Kim T."/>
        </authorList>
    </citation>
    <scope>NUCLEOTIDE SEQUENCE [LARGE SCALE GENOMIC DNA]</scope>
    <source>
        <strain evidence="2">TK-2024</strain>
        <tissue evidence="2">Old leaves</tissue>
    </source>
</reference>
<dbReference type="InterPro" id="IPR015915">
    <property type="entry name" value="Kelch-typ_b-propeller"/>
</dbReference>
<name>A0ABR2QXR5_9ROSI</name>
<dbReference type="InterPro" id="IPR005174">
    <property type="entry name" value="KIB1-4_b-propeller"/>
</dbReference>
<dbReference type="SUPFAM" id="SSF117281">
    <property type="entry name" value="Kelch motif"/>
    <property type="match status" value="1"/>
</dbReference>